<protein>
    <submittedName>
        <fullName evidence="1">MoaD/ThiS family protein</fullName>
    </submittedName>
</protein>
<dbReference type="InterPro" id="IPR012675">
    <property type="entry name" value="Beta-grasp_dom_sf"/>
</dbReference>
<dbReference type="Proteomes" id="UP000280935">
    <property type="component" value="Unassembled WGS sequence"/>
</dbReference>
<dbReference type="Gene3D" id="3.10.20.30">
    <property type="match status" value="1"/>
</dbReference>
<name>A0A3P1WY24_9ACTN</name>
<dbReference type="AlphaFoldDB" id="A0A3P1WY24"/>
<comment type="caution">
    <text evidence="1">The sequence shown here is derived from an EMBL/GenBank/DDBJ whole genome shotgun (WGS) entry which is preliminary data.</text>
</comment>
<dbReference type="InterPro" id="IPR003749">
    <property type="entry name" value="ThiS/MoaD-like"/>
</dbReference>
<dbReference type="RefSeq" id="WP_125226644.1">
    <property type="nucleotide sequence ID" value="NZ_RQYT01000001.1"/>
</dbReference>
<gene>
    <name evidence="1" type="ORF">EII35_00275</name>
</gene>
<evidence type="ECO:0000313" key="1">
    <source>
        <dbReference type="EMBL" id="RRD51542.1"/>
    </source>
</evidence>
<dbReference type="InterPro" id="IPR016155">
    <property type="entry name" value="Mopterin_synth/thiamin_S_b"/>
</dbReference>
<dbReference type="EMBL" id="RQYT01000001">
    <property type="protein sequence ID" value="RRD51542.1"/>
    <property type="molecule type" value="Genomic_DNA"/>
</dbReference>
<proteinExistence type="predicted"/>
<dbReference type="OrthoDB" id="3733636at2"/>
<organism evidence="1 2">
    <name type="scientific">Arachnia propionica</name>
    <dbReference type="NCBI Taxonomy" id="1750"/>
    <lineage>
        <taxon>Bacteria</taxon>
        <taxon>Bacillati</taxon>
        <taxon>Actinomycetota</taxon>
        <taxon>Actinomycetes</taxon>
        <taxon>Propionibacteriales</taxon>
        <taxon>Propionibacteriaceae</taxon>
        <taxon>Arachnia</taxon>
    </lineage>
</organism>
<evidence type="ECO:0000313" key="2">
    <source>
        <dbReference type="Proteomes" id="UP000280935"/>
    </source>
</evidence>
<dbReference type="SUPFAM" id="SSF54285">
    <property type="entry name" value="MoaD/ThiS"/>
    <property type="match status" value="1"/>
</dbReference>
<accession>A0A3P1WY24</accession>
<dbReference type="Pfam" id="PF02597">
    <property type="entry name" value="ThiS"/>
    <property type="match status" value="1"/>
</dbReference>
<reference evidence="1 2" key="1">
    <citation type="submission" date="2018-11" db="EMBL/GenBank/DDBJ databases">
        <title>Genomes From Bacteria Associated with the Canine Oral Cavity: a Test Case for Automated Genome-Based Taxonomic Assignment.</title>
        <authorList>
            <person name="Coil D.A."/>
            <person name="Jospin G."/>
            <person name="Darling A.E."/>
            <person name="Wallis C."/>
            <person name="Davis I.J."/>
            <person name="Harris S."/>
            <person name="Eisen J.A."/>
            <person name="Holcombe L.J."/>
            <person name="O'Flynn C."/>
        </authorList>
    </citation>
    <scope>NUCLEOTIDE SEQUENCE [LARGE SCALE GENOMIC DNA]</scope>
    <source>
        <strain evidence="1 2">OH2822_COT-296</strain>
    </source>
</reference>
<sequence length="80" mass="8456">MMKVRFFAAAAEAAGTDETELDATGLTLAEVQQRLGEGNSRLSEVLAVSSMLVDGRRVSDATVRLGDEEQMDVLPPFAGG</sequence>